<name>A0A8J2YEX2_9RHOB</name>
<dbReference type="InterPro" id="IPR015168">
    <property type="entry name" value="SsuA/THI5"/>
</dbReference>
<dbReference type="AlphaFoldDB" id="A0A8J2YEX2"/>
<evidence type="ECO:0000256" key="2">
    <source>
        <dbReference type="SAM" id="SignalP"/>
    </source>
</evidence>
<gene>
    <name evidence="4" type="ORF">GCM10007276_00370</name>
</gene>
<accession>A0A8J2YEX2</accession>
<sequence length="351" mass="37586">MTRLAFVIALTFCAAIASSGTAIAQTPLRFSLDWAFEGPAAPFLVALDRGFFKEEGLDVEIEPGAGSVDAVGRVATGAYDMALGDINSLIRFRPRDDEVRPLAVFMLYDRSPFAIVGRKSRGISDPRSLEGKTLGAPKSDGAFAQWPLFVKANGIETDDIRIVNLGFAVREPMLAAGEVDAVTGYSWSAAINLRDKGVPANDIVVLRMADYGVDLYGNALMVAPAFAKDNPEAVKGFLRALIRGLKAVIAEPDAALRSVVDRNPGARMDVERERLKAALDAIITPEAKENGLGDVDVERLARSIALIAETQNPEEMPAATDIFDASYLPPKGERLLDHSASSGPRAEERGG</sequence>
<dbReference type="Proteomes" id="UP000602745">
    <property type="component" value="Unassembled WGS sequence"/>
</dbReference>
<dbReference type="Pfam" id="PF09084">
    <property type="entry name" value="NMT1"/>
    <property type="match status" value="1"/>
</dbReference>
<dbReference type="SUPFAM" id="SSF53850">
    <property type="entry name" value="Periplasmic binding protein-like II"/>
    <property type="match status" value="1"/>
</dbReference>
<dbReference type="InterPro" id="IPR027939">
    <property type="entry name" value="NMT1/THI5"/>
</dbReference>
<dbReference type="EMBL" id="BMCP01000001">
    <property type="protein sequence ID" value="GGE27147.1"/>
    <property type="molecule type" value="Genomic_DNA"/>
</dbReference>
<feature type="signal peptide" evidence="2">
    <location>
        <begin position="1"/>
        <end position="24"/>
    </location>
</feature>
<dbReference type="PANTHER" id="PTHR31528:SF15">
    <property type="entry name" value="RIBOFLAVIN-BINDING PROTEIN RIBY"/>
    <property type="match status" value="1"/>
</dbReference>
<evidence type="ECO:0000313" key="4">
    <source>
        <dbReference type="EMBL" id="GGE27147.1"/>
    </source>
</evidence>
<protein>
    <submittedName>
        <fullName evidence="4">ABC transporter substrate-binding protein</fullName>
    </submittedName>
</protein>
<dbReference type="RefSeq" id="WP_229729081.1">
    <property type="nucleotide sequence ID" value="NZ_BMCP01000001.1"/>
</dbReference>
<proteinExistence type="predicted"/>
<dbReference type="PANTHER" id="PTHR31528">
    <property type="entry name" value="4-AMINO-5-HYDROXYMETHYL-2-METHYLPYRIMIDINE PHOSPHATE SYNTHASE THI11-RELATED"/>
    <property type="match status" value="1"/>
</dbReference>
<keyword evidence="5" id="KW-1185">Reference proteome</keyword>
<feature type="region of interest" description="Disordered" evidence="1">
    <location>
        <begin position="330"/>
        <end position="351"/>
    </location>
</feature>
<keyword evidence="2" id="KW-0732">Signal</keyword>
<evidence type="ECO:0000256" key="1">
    <source>
        <dbReference type="SAM" id="MobiDB-lite"/>
    </source>
</evidence>
<dbReference type="GO" id="GO:0009228">
    <property type="term" value="P:thiamine biosynthetic process"/>
    <property type="evidence" value="ECO:0007669"/>
    <property type="project" value="InterPro"/>
</dbReference>
<reference evidence="4" key="1">
    <citation type="journal article" date="2014" name="Int. J. Syst. Evol. Microbiol.">
        <title>Complete genome sequence of Corynebacterium casei LMG S-19264T (=DSM 44701T), isolated from a smear-ripened cheese.</title>
        <authorList>
            <consortium name="US DOE Joint Genome Institute (JGI-PGF)"/>
            <person name="Walter F."/>
            <person name="Albersmeier A."/>
            <person name="Kalinowski J."/>
            <person name="Ruckert C."/>
        </authorList>
    </citation>
    <scope>NUCLEOTIDE SEQUENCE</scope>
    <source>
        <strain evidence="4">CCM 7684</strain>
    </source>
</reference>
<feature type="chain" id="PRO_5035221765" evidence="2">
    <location>
        <begin position="25"/>
        <end position="351"/>
    </location>
</feature>
<feature type="domain" description="SsuA/THI5-like" evidence="3">
    <location>
        <begin position="41"/>
        <end position="255"/>
    </location>
</feature>
<comment type="caution">
    <text evidence="4">The sequence shown here is derived from an EMBL/GenBank/DDBJ whole genome shotgun (WGS) entry which is preliminary data.</text>
</comment>
<reference evidence="4" key="2">
    <citation type="submission" date="2020-09" db="EMBL/GenBank/DDBJ databases">
        <authorList>
            <person name="Sun Q."/>
            <person name="Sedlacek I."/>
        </authorList>
    </citation>
    <scope>NUCLEOTIDE SEQUENCE</scope>
    <source>
        <strain evidence="4">CCM 7684</strain>
    </source>
</reference>
<evidence type="ECO:0000313" key="5">
    <source>
        <dbReference type="Proteomes" id="UP000602745"/>
    </source>
</evidence>
<dbReference type="Gene3D" id="3.40.190.10">
    <property type="entry name" value="Periplasmic binding protein-like II"/>
    <property type="match status" value="2"/>
</dbReference>
<organism evidence="4 5">
    <name type="scientific">Agaricicola taiwanensis</name>
    <dbReference type="NCBI Taxonomy" id="591372"/>
    <lineage>
        <taxon>Bacteria</taxon>
        <taxon>Pseudomonadati</taxon>
        <taxon>Pseudomonadota</taxon>
        <taxon>Alphaproteobacteria</taxon>
        <taxon>Rhodobacterales</taxon>
        <taxon>Paracoccaceae</taxon>
        <taxon>Agaricicola</taxon>
    </lineage>
</organism>
<evidence type="ECO:0000259" key="3">
    <source>
        <dbReference type="Pfam" id="PF09084"/>
    </source>
</evidence>